<organism evidence="3 4">
    <name type="scientific">Elysia chlorotica</name>
    <name type="common">Eastern emerald elysia</name>
    <name type="synonym">Sea slug</name>
    <dbReference type="NCBI Taxonomy" id="188477"/>
    <lineage>
        <taxon>Eukaryota</taxon>
        <taxon>Metazoa</taxon>
        <taxon>Spiralia</taxon>
        <taxon>Lophotrochozoa</taxon>
        <taxon>Mollusca</taxon>
        <taxon>Gastropoda</taxon>
        <taxon>Heterobranchia</taxon>
        <taxon>Euthyneura</taxon>
        <taxon>Panpulmonata</taxon>
        <taxon>Sacoglossa</taxon>
        <taxon>Placobranchoidea</taxon>
        <taxon>Plakobranchidae</taxon>
        <taxon>Elysia</taxon>
    </lineage>
</organism>
<comment type="caution">
    <text evidence="3">The sequence shown here is derived from an EMBL/GenBank/DDBJ whole genome shotgun (WGS) entry which is preliminary data.</text>
</comment>
<dbReference type="Proteomes" id="UP000271974">
    <property type="component" value="Unassembled WGS sequence"/>
</dbReference>
<evidence type="ECO:0000256" key="1">
    <source>
        <dbReference type="SAM" id="MobiDB-lite"/>
    </source>
</evidence>
<sequence>MATSRESQQGDVESEVITARRTESLDAPHILKLVESWTEKLFGRVNVVNIIEKAALAVTLCSNNDEIMGHAAFLDYPNIPDVDQSNWEDWFKQNYASGQISSLNTLFLHYFVAKKEYALGCAQEIIRTAFNAVPDLHFLFLSVPVGTFPDPSLAHAFKPMEKSESGHTGSSVLFVCKRHEHVPVLHIRQAFVEDHDDLTPIFNRQSEMLHNTYGDYFLAELIEAQDSDMQCLVAAVEKTSYGFMSISTDVNLDVLNECFELIPFNGLRKPHPDDDTVPPPPTPPATPPVDQEAGDFDTASVHSKANSTQGDQTSQSSQMAEPLPQSSVKESKDNSRAGSPASSVKRDQRLSDGGSPALVSNPADYMESVKESAEAVEKG</sequence>
<dbReference type="AlphaFoldDB" id="A0A433TKM9"/>
<feature type="non-terminal residue" evidence="3">
    <location>
        <position position="379"/>
    </location>
</feature>
<proteinExistence type="predicted"/>
<reference evidence="3 4" key="1">
    <citation type="submission" date="2019-01" db="EMBL/GenBank/DDBJ databases">
        <title>A draft genome assembly of the solar-powered sea slug Elysia chlorotica.</title>
        <authorList>
            <person name="Cai H."/>
            <person name="Li Q."/>
            <person name="Fang X."/>
            <person name="Li J."/>
            <person name="Curtis N.E."/>
            <person name="Altenburger A."/>
            <person name="Shibata T."/>
            <person name="Feng M."/>
            <person name="Maeda T."/>
            <person name="Schwartz J.A."/>
            <person name="Shigenobu S."/>
            <person name="Lundholm N."/>
            <person name="Nishiyama T."/>
            <person name="Yang H."/>
            <person name="Hasebe M."/>
            <person name="Li S."/>
            <person name="Pierce S.K."/>
            <person name="Wang J."/>
        </authorList>
    </citation>
    <scope>NUCLEOTIDE SEQUENCE [LARGE SCALE GENOMIC DNA]</scope>
    <source>
        <strain evidence="3">EC2010</strain>
        <tissue evidence="3">Whole organism of an adult</tissue>
    </source>
</reference>
<gene>
    <name evidence="3" type="ORF">EGW08_010093</name>
</gene>
<name>A0A433TKM9_ELYCH</name>
<dbReference type="PANTHER" id="PTHR21178">
    <property type="entry name" value="CILIA- AND FLAGELLA-ASSOCIATED PROTEIN 61"/>
    <property type="match status" value="1"/>
</dbReference>
<feature type="region of interest" description="Disordered" evidence="1">
    <location>
        <begin position="266"/>
        <end position="379"/>
    </location>
</feature>
<dbReference type="PANTHER" id="PTHR21178:SF8">
    <property type="entry name" value="CILIA- AND FLAGELLA-ASSOCIATED PROTEIN 61"/>
    <property type="match status" value="1"/>
</dbReference>
<evidence type="ECO:0000313" key="4">
    <source>
        <dbReference type="Proteomes" id="UP000271974"/>
    </source>
</evidence>
<accession>A0A433TKM9</accession>
<feature type="compositionally biased region" description="Basic and acidic residues" evidence="1">
    <location>
        <begin position="367"/>
        <end position="379"/>
    </location>
</feature>
<dbReference type="InterPro" id="IPR032151">
    <property type="entry name" value="CFAP61_N"/>
</dbReference>
<dbReference type="OrthoDB" id="6120465at2759"/>
<dbReference type="InterPro" id="IPR038884">
    <property type="entry name" value="CFAP61"/>
</dbReference>
<keyword evidence="4" id="KW-1185">Reference proteome</keyword>
<evidence type="ECO:0000259" key="2">
    <source>
        <dbReference type="Pfam" id="PF16092"/>
    </source>
</evidence>
<dbReference type="EMBL" id="RQTK01000300">
    <property type="protein sequence ID" value="RUS82159.1"/>
    <property type="molecule type" value="Genomic_DNA"/>
</dbReference>
<feature type="compositionally biased region" description="Pro residues" evidence="1">
    <location>
        <begin position="277"/>
        <end position="287"/>
    </location>
</feature>
<dbReference type="Pfam" id="PF16092">
    <property type="entry name" value="CFAP61_N"/>
    <property type="match status" value="1"/>
</dbReference>
<feature type="compositionally biased region" description="Low complexity" evidence="1">
    <location>
        <begin position="307"/>
        <end position="318"/>
    </location>
</feature>
<protein>
    <recommendedName>
        <fullName evidence="2">Cilia- and flagella-associated protein 61 N-terminal domain-containing protein</fullName>
    </recommendedName>
</protein>
<evidence type="ECO:0000313" key="3">
    <source>
        <dbReference type="EMBL" id="RUS82159.1"/>
    </source>
</evidence>
<feature type="domain" description="Cilia- and flagella-associated protein 61 N-terminal" evidence="2">
    <location>
        <begin position="19"/>
        <end position="270"/>
    </location>
</feature>
<dbReference type="STRING" id="188477.A0A433TKM9"/>